<dbReference type="OrthoDB" id="272370at2759"/>
<evidence type="ECO:0000256" key="5">
    <source>
        <dbReference type="ARBA" id="ARBA00022741"/>
    </source>
</evidence>
<dbReference type="PANTHER" id="PTHR14456">
    <property type="entry name" value="INOSITOL POLYPHOSPHATE KINASE 1"/>
    <property type="match status" value="1"/>
</dbReference>
<evidence type="ECO:0000256" key="7">
    <source>
        <dbReference type="ARBA" id="ARBA00022840"/>
    </source>
</evidence>
<dbReference type="Gene3D" id="3.30.200.110">
    <property type="entry name" value="Inositol-pentakisphosphate 2-kinase, N-lobe"/>
    <property type="match status" value="1"/>
</dbReference>
<evidence type="ECO:0000256" key="6">
    <source>
        <dbReference type="ARBA" id="ARBA00022777"/>
    </source>
</evidence>
<dbReference type="GO" id="GO:0035299">
    <property type="term" value="F:inositol-1,3,4,5,6-pentakisphosphate 2-kinase activity"/>
    <property type="evidence" value="ECO:0007669"/>
    <property type="project" value="UniProtKB-EC"/>
</dbReference>
<sequence>MARIETIHELYNATLWDFKAEGNANIILSYNGENDIFSAVVLRLRKDNEIKFDTAVDPQFFTTSYVNFVMMPLLGSKYVGESILLEVRPEFLKALSRAILPLRSKKRIQNDIDFKQRYGMLTPNHTRFSVNINPTISVELKPKWAFLPSSSFINCDNYVKLQSCRFCMHKYLNKDKRNPTRYCPLDLFSLEDKRVRKAIESLINDPGSNLKLFIQGTQIEIGKENWQTRLYEFFEIDCPMLDDRKQKSDRVVDMLISLLIQAIMKEQDLFIKLKRLQKTLDELDIEGIDQILLTHQPKLSEPSLEEWKLIVNEYKKRTSDENAFEITNMDDKQIRQRIYEYLISATLKDCSIIFAFQKSDYNGLGINNKQGVAELQSQFYNYSSIFPERLQQISLTETQSAIYHNYNGSYKHYIYKVNVIDLDPKPLAKLHYYKELDTEIVKNYLKCTTIKKKCSE</sequence>
<name>A0A9N9ELN9_9GLOM</name>
<proteinExistence type="predicted"/>
<dbReference type="GO" id="GO:0005634">
    <property type="term" value="C:nucleus"/>
    <property type="evidence" value="ECO:0007669"/>
    <property type="project" value="TreeGrafter"/>
</dbReference>
<comment type="domain">
    <text evidence="8">The EXKPK motif is conserved in inositol-pentakisphosphate 2-kinases of both family 1 and 2.</text>
</comment>
<accession>A0A9N9ELN9</accession>
<keyword evidence="7 8" id="KW-0067">ATP-binding</keyword>
<dbReference type="PANTHER" id="PTHR14456:SF2">
    <property type="entry name" value="INOSITOL-PENTAKISPHOSPHATE 2-KINASE"/>
    <property type="match status" value="1"/>
</dbReference>
<keyword evidence="10" id="KW-1185">Reference proteome</keyword>
<evidence type="ECO:0000256" key="8">
    <source>
        <dbReference type="RuleBase" id="RU364126"/>
    </source>
</evidence>
<keyword evidence="4 8" id="KW-0808">Transferase</keyword>
<dbReference type="AlphaFoldDB" id="A0A9N9ELN9"/>
<keyword evidence="6 8" id="KW-0418">Kinase</keyword>
<reference evidence="9" key="1">
    <citation type="submission" date="2021-06" db="EMBL/GenBank/DDBJ databases">
        <authorList>
            <person name="Kallberg Y."/>
            <person name="Tangrot J."/>
            <person name="Rosling A."/>
        </authorList>
    </citation>
    <scope>NUCLEOTIDE SEQUENCE</scope>
    <source>
        <strain evidence="9">UK204</strain>
    </source>
</reference>
<comment type="caution">
    <text evidence="9">The sequence shown here is derived from an EMBL/GenBank/DDBJ whole genome shotgun (WGS) entry which is preliminary data.</text>
</comment>
<dbReference type="GO" id="GO:0005524">
    <property type="term" value="F:ATP binding"/>
    <property type="evidence" value="ECO:0007669"/>
    <property type="project" value="UniProtKB-KW"/>
</dbReference>
<evidence type="ECO:0000256" key="1">
    <source>
        <dbReference type="ARBA" id="ARBA00001774"/>
    </source>
</evidence>
<dbReference type="InterPro" id="IPR043001">
    <property type="entry name" value="IP5_2-K_N_lobe"/>
</dbReference>
<dbReference type="EMBL" id="CAJVPQ010006001">
    <property type="protein sequence ID" value="CAG8679141.1"/>
    <property type="molecule type" value="Genomic_DNA"/>
</dbReference>
<comment type="catalytic activity">
    <reaction evidence="1 8">
        <text>1D-myo-inositol 1,3,4,5,6-pentakisphosphate + ATP = 1D-myo-inositol hexakisphosphate + ADP + H(+)</text>
        <dbReference type="Rhea" id="RHEA:20313"/>
        <dbReference type="ChEBI" id="CHEBI:15378"/>
        <dbReference type="ChEBI" id="CHEBI:30616"/>
        <dbReference type="ChEBI" id="CHEBI:57733"/>
        <dbReference type="ChEBI" id="CHEBI:58130"/>
        <dbReference type="ChEBI" id="CHEBI:456216"/>
        <dbReference type="EC" id="2.7.1.158"/>
    </reaction>
</comment>
<evidence type="ECO:0000313" key="10">
    <source>
        <dbReference type="Proteomes" id="UP000789570"/>
    </source>
</evidence>
<dbReference type="Pfam" id="PF06090">
    <property type="entry name" value="Ins_P5_2-kin"/>
    <property type="match status" value="1"/>
</dbReference>
<comment type="function">
    <text evidence="8">Phosphorylates Ins(1,3,4,5,6)P5 at position 2 to form Ins(1,2,3,4,5,6)P6 (InsP6 or phytate).</text>
</comment>
<evidence type="ECO:0000256" key="2">
    <source>
        <dbReference type="ARBA" id="ARBA00012023"/>
    </source>
</evidence>
<organism evidence="9 10">
    <name type="scientific">Funneliformis caledonium</name>
    <dbReference type="NCBI Taxonomy" id="1117310"/>
    <lineage>
        <taxon>Eukaryota</taxon>
        <taxon>Fungi</taxon>
        <taxon>Fungi incertae sedis</taxon>
        <taxon>Mucoromycota</taxon>
        <taxon>Glomeromycotina</taxon>
        <taxon>Glomeromycetes</taxon>
        <taxon>Glomerales</taxon>
        <taxon>Glomeraceae</taxon>
        <taxon>Funneliformis</taxon>
    </lineage>
</organism>
<evidence type="ECO:0000313" key="9">
    <source>
        <dbReference type="EMBL" id="CAG8679141.1"/>
    </source>
</evidence>
<dbReference type="Proteomes" id="UP000789570">
    <property type="component" value="Unassembled WGS sequence"/>
</dbReference>
<dbReference type="GO" id="GO:0032958">
    <property type="term" value="P:inositol phosphate biosynthetic process"/>
    <property type="evidence" value="ECO:0007669"/>
    <property type="project" value="TreeGrafter"/>
</dbReference>
<protein>
    <recommendedName>
        <fullName evidence="3 8">Inositol-pentakisphosphate 2-kinase</fullName>
        <ecNumber evidence="2 8">2.7.1.158</ecNumber>
    </recommendedName>
</protein>
<evidence type="ECO:0000256" key="3">
    <source>
        <dbReference type="ARBA" id="ARBA00014846"/>
    </source>
</evidence>
<gene>
    <name evidence="9" type="ORF">FCALED_LOCUS12406</name>
</gene>
<evidence type="ECO:0000256" key="4">
    <source>
        <dbReference type="ARBA" id="ARBA00022679"/>
    </source>
</evidence>
<dbReference type="InterPro" id="IPR009286">
    <property type="entry name" value="Ins_P5_2-kin"/>
</dbReference>
<keyword evidence="5 8" id="KW-0547">Nucleotide-binding</keyword>
<dbReference type="EC" id="2.7.1.158" evidence="2 8"/>